<accession>A0A6L2JYX7</accession>
<reference evidence="3" key="1">
    <citation type="journal article" date="2019" name="Sci. Rep.">
        <title>Draft genome of Tanacetum cinerariifolium, the natural source of mosquito coil.</title>
        <authorList>
            <person name="Yamashiro T."/>
            <person name="Shiraishi A."/>
            <person name="Satake H."/>
            <person name="Nakayama K."/>
        </authorList>
    </citation>
    <scope>NUCLEOTIDE SEQUENCE</scope>
</reference>
<name>A0A6L2JYX7_TANCI</name>
<comment type="caution">
    <text evidence="3">The sequence shown here is derived from an EMBL/GenBank/DDBJ whole genome shotgun (WGS) entry which is preliminary data.</text>
</comment>
<evidence type="ECO:0000259" key="2">
    <source>
        <dbReference type="Pfam" id="PF07727"/>
    </source>
</evidence>
<dbReference type="Pfam" id="PF07727">
    <property type="entry name" value="RVT_2"/>
    <property type="match status" value="1"/>
</dbReference>
<dbReference type="InterPro" id="IPR013103">
    <property type="entry name" value="RVT_2"/>
</dbReference>
<dbReference type="SUPFAM" id="SSF56672">
    <property type="entry name" value="DNA/RNA polymerases"/>
    <property type="match status" value="1"/>
</dbReference>
<dbReference type="EMBL" id="BKCJ010001476">
    <property type="protein sequence ID" value="GEU41737.1"/>
    <property type="molecule type" value="Genomic_DNA"/>
</dbReference>
<feature type="domain" description="Reverse transcriptase Ty1/copia-type" evidence="2">
    <location>
        <begin position="735"/>
        <end position="914"/>
    </location>
</feature>
<evidence type="ECO:0000313" key="3">
    <source>
        <dbReference type="EMBL" id="GEU41737.1"/>
    </source>
</evidence>
<feature type="coiled-coil region" evidence="1">
    <location>
        <begin position="174"/>
        <end position="215"/>
    </location>
</feature>
<sequence>MTSLFADSHYMVAILEKSDAAGGFEQIIDFLSGSYIHHALTVNLHVYISCIKQFWNTPMVKRSGDVTRLQALVDKKRIVITKELSTKLTFYKAFFSTQWKFFIHTILHSLSAKRTSWNEFSSAMASALICLSSDDDVQEHAEEEVATNVVPPTPTSPSPSSPVLDTCSALVLRVEGLENANAAQQLEIVKLKARVKKLERLNKVKSSKLRRLKKVGTSQRVESSDDVENVFNQGRISVDIETDEGIELVVNQEKDAEVEGRHADKQAEIYNIDLDHSSMVLSMQEDTKVQESVEVVTTAKLITEVITAAATQVVAASAPIPVAKPKTLKIAAAPAVSTRIRKGVVIRNPEEELHTDTLDETPTMKDKGRGILIEDLKPMKKKDQVEMDAVYAKKLQEELNKEHEKAYKNIDWNAAFDHVQSKETQYIKRYHGFKKKPQSESKARKNMISYLKNTKGYKMEFFKGKIEEMEKEDEEIIKSINETPTQKAAKRRKLSEEAQEADDLKKRLEIVQDEDDDVFVEAIPLAQKFPVVDYQVVVIDNKPKYKIIRADDTHQFYISFTTLLKNFDREDLETLWRIVKDRFSIKKPTNFLDEHLLLTLKTMFGELDEHDPIWRNQKSVHGLELVKRWKLLTSYGVHMIILSTVQLFLLVERRTPACTNAFEDHTYESFSPFKNEFSLPHVPIMTPINDTGIFGNAYDDEAIEEEVDMNNVVSSYIILDAPLTKFHKDHPKDQIGCLGHTQEEGIDYDEVFAPVARIEATRLILAYASFKDFVVYKMDVKSDFLYRKIEEEVYVYQPPGFEDPYFPDKVYKVKKALYGLHQAPRAWYETLSTYLIDNRFHRGQIDKTLFIKRHKDDILLVQVYVDDIIFGSTKKELSAEFEKLMHDKLQMSSMGELSFFFGLQVQQKCNTPKIGRSGIRV</sequence>
<evidence type="ECO:0000256" key="1">
    <source>
        <dbReference type="SAM" id="Coils"/>
    </source>
</evidence>
<feature type="coiled-coil region" evidence="1">
    <location>
        <begin position="487"/>
        <end position="514"/>
    </location>
</feature>
<dbReference type="InterPro" id="IPR043502">
    <property type="entry name" value="DNA/RNA_pol_sf"/>
</dbReference>
<keyword evidence="1" id="KW-0175">Coiled coil</keyword>
<dbReference type="AlphaFoldDB" id="A0A6L2JYX7"/>
<protein>
    <submittedName>
        <fullName evidence="3">Copia protein</fullName>
    </submittedName>
</protein>
<gene>
    <name evidence="3" type="ORF">Tci_013715</name>
</gene>
<organism evidence="3">
    <name type="scientific">Tanacetum cinerariifolium</name>
    <name type="common">Dalmatian daisy</name>
    <name type="synonym">Chrysanthemum cinerariifolium</name>
    <dbReference type="NCBI Taxonomy" id="118510"/>
    <lineage>
        <taxon>Eukaryota</taxon>
        <taxon>Viridiplantae</taxon>
        <taxon>Streptophyta</taxon>
        <taxon>Embryophyta</taxon>
        <taxon>Tracheophyta</taxon>
        <taxon>Spermatophyta</taxon>
        <taxon>Magnoliopsida</taxon>
        <taxon>eudicotyledons</taxon>
        <taxon>Gunneridae</taxon>
        <taxon>Pentapetalae</taxon>
        <taxon>asterids</taxon>
        <taxon>campanulids</taxon>
        <taxon>Asterales</taxon>
        <taxon>Asteraceae</taxon>
        <taxon>Asteroideae</taxon>
        <taxon>Anthemideae</taxon>
        <taxon>Anthemidinae</taxon>
        <taxon>Tanacetum</taxon>
    </lineage>
</organism>
<proteinExistence type="predicted"/>